<sequence length="311" mass="34378">MTYPQLRGAYAHVSRRGINNDAYSNNVAPEEAASRFSLKTGLKLTEVGVEHRPYPAVEKPEILYREVDESLCSGKHLRFSLARVGADHVRAVEADRMHCMKAIHICPVIELSTSHLTFKKAHAHGPICDLVVMPVTVTDADYGALSLEDCSSPSLNGTREPLFDQGKRHHGSAIGEVLTDPIGSKIAFLLAAFDVDVGWDPEVRFLTCNVRHFSSPRLTFTENFPFYIDHLARMKILALLSRNAASPSSLLEVLLSHIQSYVFEKFGVILHECSSGAVLECCMRPLVSNFELLSRNVASPSSLLEVLLSHI</sequence>
<keyword evidence="2" id="KW-1185">Reference proteome</keyword>
<dbReference type="EMBL" id="MU003545">
    <property type="protein sequence ID" value="KAF2463858.1"/>
    <property type="molecule type" value="Genomic_DNA"/>
</dbReference>
<accession>A0ACB6QA68</accession>
<proteinExistence type="predicted"/>
<comment type="caution">
    <text evidence="1">The sequence shown here is derived from an EMBL/GenBank/DDBJ whole genome shotgun (WGS) entry which is preliminary data.</text>
</comment>
<organism evidence="1 2">
    <name type="scientific">Lindgomyces ingoldianus</name>
    <dbReference type="NCBI Taxonomy" id="673940"/>
    <lineage>
        <taxon>Eukaryota</taxon>
        <taxon>Fungi</taxon>
        <taxon>Dikarya</taxon>
        <taxon>Ascomycota</taxon>
        <taxon>Pezizomycotina</taxon>
        <taxon>Dothideomycetes</taxon>
        <taxon>Pleosporomycetidae</taxon>
        <taxon>Pleosporales</taxon>
        <taxon>Lindgomycetaceae</taxon>
        <taxon>Lindgomyces</taxon>
    </lineage>
</organism>
<evidence type="ECO:0000313" key="1">
    <source>
        <dbReference type="EMBL" id="KAF2463858.1"/>
    </source>
</evidence>
<gene>
    <name evidence="1" type="ORF">BDR25DRAFT_396984</name>
</gene>
<protein>
    <submittedName>
        <fullName evidence="1">Uncharacterized protein</fullName>
    </submittedName>
</protein>
<reference evidence="1" key="1">
    <citation type="journal article" date="2020" name="Stud. Mycol.">
        <title>101 Dothideomycetes genomes: a test case for predicting lifestyles and emergence of pathogens.</title>
        <authorList>
            <person name="Haridas S."/>
            <person name="Albert R."/>
            <person name="Binder M."/>
            <person name="Bloem J."/>
            <person name="Labutti K."/>
            <person name="Salamov A."/>
            <person name="Andreopoulos B."/>
            <person name="Baker S."/>
            <person name="Barry K."/>
            <person name="Bills G."/>
            <person name="Bluhm B."/>
            <person name="Cannon C."/>
            <person name="Castanera R."/>
            <person name="Culley D."/>
            <person name="Daum C."/>
            <person name="Ezra D."/>
            <person name="Gonzalez J."/>
            <person name="Henrissat B."/>
            <person name="Kuo A."/>
            <person name="Liang C."/>
            <person name="Lipzen A."/>
            <person name="Lutzoni F."/>
            <person name="Magnuson J."/>
            <person name="Mondo S."/>
            <person name="Nolan M."/>
            <person name="Ohm R."/>
            <person name="Pangilinan J."/>
            <person name="Park H.-J."/>
            <person name="Ramirez L."/>
            <person name="Alfaro M."/>
            <person name="Sun H."/>
            <person name="Tritt A."/>
            <person name="Yoshinaga Y."/>
            <person name="Zwiers L.-H."/>
            <person name="Turgeon B."/>
            <person name="Goodwin S."/>
            <person name="Spatafora J."/>
            <person name="Crous P."/>
            <person name="Grigoriev I."/>
        </authorList>
    </citation>
    <scope>NUCLEOTIDE SEQUENCE</scope>
    <source>
        <strain evidence="1">ATCC 200398</strain>
    </source>
</reference>
<dbReference type="Proteomes" id="UP000799755">
    <property type="component" value="Unassembled WGS sequence"/>
</dbReference>
<name>A0ACB6QA68_9PLEO</name>
<evidence type="ECO:0000313" key="2">
    <source>
        <dbReference type="Proteomes" id="UP000799755"/>
    </source>
</evidence>